<dbReference type="InterPro" id="IPR013830">
    <property type="entry name" value="SGNH_hydro"/>
</dbReference>
<evidence type="ECO:0000259" key="2">
    <source>
        <dbReference type="Pfam" id="PF17996"/>
    </source>
</evidence>
<accession>A0A9W7SJP9</accession>
<dbReference type="InterPro" id="IPR052762">
    <property type="entry name" value="PCW_deacetylase/CE"/>
</dbReference>
<sequence>MECFKKGKAPSLSTPADFAGCTKAMLSMGPTTFTARGAVNLGLMLMAIGLSYPTPAATLEYDDQLSTSDGGPLLIGRFDTTDPSGPRFAWSGSSIFARFTGTDISYDVVIDGGEPTLLKPHLGRGTYVLADGLTGSSHTVMLTKRTEALVGTAQFLGFAVQGKSLAAPQISVKKRRIEIIGDSITCGYGVLGADGSCHFSPSTENVAQAYGYLAAQKLDAEVHVNCWSGKGVYRNNDKSTTNTMLDLWQLSLPADHKTAWDFSIWQPQVVVINLSTNDFAGGVPDALAFQGAYQKLLAQVRGKYPDALIFCALGPLMSDTYPAGQKALSTARKDIQSALKSANDDKVFFVEFPPQGADVGCDYHPNVATQAAMAEQLAEAIGAKTGWHK</sequence>
<dbReference type="EMBL" id="RIBY02002400">
    <property type="protein sequence ID" value="KAH9816992.1"/>
    <property type="molecule type" value="Genomic_DNA"/>
</dbReference>
<reference evidence="3 4" key="1">
    <citation type="journal article" date="2018" name="IMA Fungus">
        <title>IMA Genome-F 10: Nine draft genome sequences of Claviceps purpurea s.lat., including C. arundinis, C. humidiphila, and C. cf. spartinae, pseudomolecules for the pitch canker pathogen Fusarium circinatum, draft genome of Davidsoniella eucalypti, Grosmannia galeiformis, Quambalaria eucalypti, and Teratosphaeria destructans.</title>
        <authorList>
            <person name="Wingfield B.D."/>
            <person name="Liu M."/>
            <person name="Nguyen H.D."/>
            <person name="Lane F.A."/>
            <person name="Morgan S.W."/>
            <person name="De Vos L."/>
            <person name="Wilken P.M."/>
            <person name="Duong T.A."/>
            <person name="Aylward J."/>
            <person name="Coetzee M.P."/>
            <person name="Dadej K."/>
            <person name="De Beer Z.W."/>
            <person name="Findlay W."/>
            <person name="Havenga M."/>
            <person name="Kolarik M."/>
            <person name="Menzies J.G."/>
            <person name="Naidoo K."/>
            <person name="Pochopski O."/>
            <person name="Shoukouhi P."/>
            <person name="Santana Q.C."/>
            <person name="Seifert K.A."/>
            <person name="Soal N."/>
            <person name="Steenkamp E.T."/>
            <person name="Tatham C.T."/>
            <person name="van der Nest M.A."/>
            <person name="Wingfield M.J."/>
        </authorList>
    </citation>
    <scope>NUCLEOTIDE SEQUENCE [LARGE SCALE GENOMIC DNA]</scope>
    <source>
        <strain evidence="3">CMW44962</strain>
    </source>
</reference>
<dbReference type="Pfam" id="PF13472">
    <property type="entry name" value="Lipase_GDSL_2"/>
    <property type="match status" value="1"/>
</dbReference>
<keyword evidence="3" id="KW-0378">Hydrolase</keyword>
<dbReference type="Proteomes" id="UP001138500">
    <property type="component" value="Unassembled WGS sequence"/>
</dbReference>
<name>A0A9W7SJP9_9PEZI</name>
<protein>
    <submittedName>
        <fullName evidence="3">SGNH/GDSL hydrolase family protein</fullName>
    </submittedName>
</protein>
<organism evidence="3 4">
    <name type="scientific">Teratosphaeria destructans</name>
    <dbReference type="NCBI Taxonomy" id="418781"/>
    <lineage>
        <taxon>Eukaryota</taxon>
        <taxon>Fungi</taxon>
        <taxon>Dikarya</taxon>
        <taxon>Ascomycota</taxon>
        <taxon>Pezizomycotina</taxon>
        <taxon>Dothideomycetes</taxon>
        <taxon>Dothideomycetidae</taxon>
        <taxon>Mycosphaerellales</taxon>
        <taxon>Teratosphaeriaceae</taxon>
        <taxon>Teratosphaeria</taxon>
    </lineage>
</organism>
<dbReference type="GO" id="GO:0052689">
    <property type="term" value="F:carboxylic ester hydrolase activity"/>
    <property type="evidence" value="ECO:0007669"/>
    <property type="project" value="InterPro"/>
</dbReference>
<dbReference type="PANTHER" id="PTHR37834:SF2">
    <property type="entry name" value="ESTERASE, SGNH HYDROLASE-TYPE"/>
    <property type="match status" value="1"/>
</dbReference>
<feature type="domain" description="Carbohydrate esterase 2 N-terminal" evidence="2">
    <location>
        <begin position="75"/>
        <end position="168"/>
    </location>
</feature>
<dbReference type="SUPFAM" id="SSF52266">
    <property type="entry name" value="SGNH hydrolase"/>
    <property type="match status" value="1"/>
</dbReference>
<dbReference type="CDD" id="cd01831">
    <property type="entry name" value="Endoglucanase_E_like"/>
    <property type="match status" value="1"/>
</dbReference>
<evidence type="ECO:0000313" key="3">
    <source>
        <dbReference type="EMBL" id="KAH9816992.1"/>
    </source>
</evidence>
<dbReference type="PANTHER" id="PTHR37834">
    <property type="entry name" value="GDSL-LIKE LIPASE/ACYLHYDROLASE DOMAIN PROTEIN (AFU_ORTHOLOGUE AFUA_2G00620)"/>
    <property type="match status" value="1"/>
</dbReference>
<keyword evidence="4" id="KW-1185">Reference proteome</keyword>
<dbReference type="InterPro" id="IPR040794">
    <property type="entry name" value="CE2_N"/>
</dbReference>
<comment type="caution">
    <text evidence="3">The sequence shown here is derived from an EMBL/GenBank/DDBJ whole genome shotgun (WGS) entry which is preliminary data.</text>
</comment>
<dbReference type="AlphaFoldDB" id="A0A9W7SJP9"/>
<dbReference type="OrthoDB" id="426133at2759"/>
<dbReference type="Gene3D" id="2.60.120.260">
    <property type="entry name" value="Galactose-binding domain-like"/>
    <property type="match status" value="1"/>
</dbReference>
<dbReference type="Pfam" id="PF17996">
    <property type="entry name" value="CE2_N"/>
    <property type="match status" value="1"/>
</dbReference>
<evidence type="ECO:0000313" key="4">
    <source>
        <dbReference type="Proteomes" id="UP001138500"/>
    </source>
</evidence>
<evidence type="ECO:0000259" key="1">
    <source>
        <dbReference type="Pfam" id="PF13472"/>
    </source>
</evidence>
<dbReference type="InterPro" id="IPR036514">
    <property type="entry name" value="SGNH_hydro_sf"/>
</dbReference>
<reference evidence="3 4" key="2">
    <citation type="journal article" date="2021" name="Curr. Genet.">
        <title>Genetic response to nitrogen starvation in the aggressive Eucalyptus foliar pathogen Teratosphaeria destructans.</title>
        <authorList>
            <person name="Havenga M."/>
            <person name="Wingfield B.D."/>
            <person name="Wingfield M.J."/>
            <person name="Dreyer L.L."/>
            <person name="Roets F."/>
            <person name="Aylward J."/>
        </authorList>
    </citation>
    <scope>NUCLEOTIDE SEQUENCE [LARGE SCALE GENOMIC DNA]</scope>
    <source>
        <strain evidence="3">CMW44962</strain>
    </source>
</reference>
<dbReference type="InterPro" id="IPR037461">
    <property type="entry name" value="CtCE2-like_dom"/>
</dbReference>
<proteinExistence type="predicted"/>
<feature type="domain" description="SGNH hydrolase-type esterase" evidence="1">
    <location>
        <begin position="180"/>
        <end position="371"/>
    </location>
</feature>
<gene>
    <name evidence="3" type="ORF">Tdes44962_MAKER05568</name>
</gene>
<dbReference type="Gene3D" id="3.40.50.1110">
    <property type="entry name" value="SGNH hydrolase"/>
    <property type="match status" value="1"/>
</dbReference>